<dbReference type="InterPro" id="IPR041399">
    <property type="entry name" value="Catalase_large_C"/>
</dbReference>
<proteinExistence type="predicted"/>
<comment type="caution">
    <text evidence="2">The sequence shown here is derived from an EMBL/GenBank/DDBJ whole genome shotgun (WGS) entry which is preliminary data.</text>
</comment>
<evidence type="ECO:0000313" key="2">
    <source>
        <dbReference type="EMBL" id="GGR76830.1"/>
    </source>
</evidence>
<dbReference type="Gene3D" id="3.40.50.880">
    <property type="match status" value="1"/>
</dbReference>
<dbReference type="Pfam" id="PF18011">
    <property type="entry name" value="Catalase_C"/>
    <property type="match status" value="1"/>
</dbReference>
<sequence length="66" mass="6649">MALLLSEAFRPGKAIGASALGQDVLEAAGVPVPAPGVVLGDSGPAVLEQVTALPGSHRVWERFTAV</sequence>
<reference evidence="2" key="1">
    <citation type="journal article" date="2014" name="Int. J. Syst. Evol. Microbiol.">
        <title>Complete genome sequence of Corynebacterium casei LMG S-19264T (=DSM 44701T), isolated from a smear-ripened cheese.</title>
        <authorList>
            <consortium name="US DOE Joint Genome Institute (JGI-PGF)"/>
            <person name="Walter F."/>
            <person name="Albersmeier A."/>
            <person name="Kalinowski J."/>
            <person name="Ruckert C."/>
        </authorList>
    </citation>
    <scope>NUCLEOTIDE SEQUENCE</scope>
    <source>
        <strain evidence="2">JCM 4386</strain>
    </source>
</reference>
<gene>
    <name evidence="2" type="ORF">GCM10010269_15050</name>
</gene>
<evidence type="ECO:0000259" key="1">
    <source>
        <dbReference type="Pfam" id="PF18011"/>
    </source>
</evidence>
<protein>
    <recommendedName>
        <fullName evidence="1">Large catalase C-terminal domain-containing protein</fullName>
    </recommendedName>
</protein>
<dbReference type="InterPro" id="IPR029062">
    <property type="entry name" value="Class_I_gatase-like"/>
</dbReference>
<feature type="domain" description="Large catalase C-terminal" evidence="1">
    <location>
        <begin position="3"/>
        <end position="64"/>
    </location>
</feature>
<dbReference type="EMBL" id="BMTL01000005">
    <property type="protein sequence ID" value="GGR76830.1"/>
    <property type="molecule type" value="Genomic_DNA"/>
</dbReference>
<reference evidence="2" key="2">
    <citation type="submission" date="2020-09" db="EMBL/GenBank/DDBJ databases">
        <authorList>
            <person name="Sun Q."/>
            <person name="Ohkuma M."/>
        </authorList>
    </citation>
    <scope>NUCLEOTIDE SEQUENCE</scope>
    <source>
        <strain evidence="2">JCM 4386</strain>
    </source>
</reference>
<organism evidence="2 3">
    <name type="scientific">Streptomyces humidus</name>
    <dbReference type="NCBI Taxonomy" id="52259"/>
    <lineage>
        <taxon>Bacteria</taxon>
        <taxon>Bacillati</taxon>
        <taxon>Actinomycetota</taxon>
        <taxon>Actinomycetes</taxon>
        <taxon>Kitasatosporales</taxon>
        <taxon>Streptomycetaceae</taxon>
        <taxon>Streptomyces</taxon>
    </lineage>
</organism>
<dbReference type="AlphaFoldDB" id="A0A918FT08"/>
<dbReference type="Proteomes" id="UP000606194">
    <property type="component" value="Unassembled WGS sequence"/>
</dbReference>
<name>A0A918FT08_9ACTN</name>
<accession>A0A918FT08</accession>
<evidence type="ECO:0000313" key="3">
    <source>
        <dbReference type="Proteomes" id="UP000606194"/>
    </source>
</evidence>
<keyword evidence="3" id="KW-1185">Reference proteome</keyword>